<gene>
    <name evidence="2" type="ORF">Pan44_01470</name>
</gene>
<protein>
    <recommendedName>
        <fullName evidence="4">Neutral/alkaline non-lysosomal ceramidase</fullName>
    </recommendedName>
</protein>
<sequence precursor="true">MGFVTRPLVAVLVLMAGRLAPADAADLRAAAFRVDVTPPVGDGPCVGFIPRVESIEHPLLMKGLILQNGSNTYVLAAVDFCGIANSSDLRLRRAIAEAAETTPERVALQSLHQHTAPVLDTDAARILFGEAHPRFLAHQQFQETVAHAASKAVTEARETLRPVVRIVGTKARVKQVGANRRVRRADGSIGIRFSVTREPEIRDADEGLIDPWLRSLTFFDSDRAIVQLHYYATHPQTTSGGRVSYDTVGLARERSEQATGIPTIHFNGCGGNITLGKYNDGTPEARERLTTRLFEAMQQSNAAIHGRADCDVAPAALDDAAIRWDAVEAPFMIRDDAPYDLVTLRQQLSDAQSAGVRLKAACFLAFRERLEAGDRPTITRLRIGALDIAHLPGEPFVEHQLLAQHTGRAGGFVCVAGYGDCGVWYYGPDSIYTDRGGYEQTWCLTGPCEKTVAAALRRLLQ</sequence>
<feature type="signal peptide" evidence="1">
    <location>
        <begin position="1"/>
        <end position="24"/>
    </location>
</feature>
<feature type="chain" id="PRO_5022244273" description="Neutral/alkaline non-lysosomal ceramidase" evidence="1">
    <location>
        <begin position="25"/>
        <end position="461"/>
    </location>
</feature>
<keyword evidence="1" id="KW-0732">Signal</keyword>
<dbReference type="AlphaFoldDB" id="A0A517S7N1"/>
<dbReference type="OrthoDB" id="253181at2"/>
<dbReference type="InParanoid" id="A0A517S7N1"/>
<name>A0A517S7N1_9PLAN</name>
<organism evidence="2 3">
    <name type="scientific">Caulifigura coniformis</name>
    <dbReference type="NCBI Taxonomy" id="2527983"/>
    <lineage>
        <taxon>Bacteria</taxon>
        <taxon>Pseudomonadati</taxon>
        <taxon>Planctomycetota</taxon>
        <taxon>Planctomycetia</taxon>
        <taxon>Planctomycetales</taxon>
        <taxon>Planctomycetaceae</taxon>
        <taxon>Caulifigura</taxon>
    </lineage>
</organism>
<evidence type="ECO:0008006" key="4">
    <source>
        <dbReference type="Google" id="ProtNLM"/>
    </source>
</evidence>
<dbReference type="RefSeq" id="WP_145026258.1">
    <property type="nucleotide sequence ID" value="NZ_CP036271.1"/>
</dbReference>
<keyword evidence="3" id="KW-1185">Reference proteome</keyword>
<evidence type="ECO:0000313" key="2">
    <source>
        <dbReference type="EMBL" id="QDT52138.1"/>
    </source>
</evidence>
<dbReference type="EMBL" id="CP036271">
    <property type="protein sequence ID" value="QDT52138.1"/>
    <property type="molecule type" value="Genomic_DNA"/>
</dbReference>
<reference evidence="2 3" key="1">
    <citation type="submission" date="2019-02" db="EMBL/GenBank/DDBJ databases">
        <title>Deep-cultivation of Planctomycetes and their phenomic and genomic characterization uncovers novel biology.</title>
        <authorList>
            <person name="Wiegand S."/>
            <person name="Jogler M."/>
            <person name="Boedeker C."/>
            <person name="Pinto D."/>
            <person name="Vollmers J."/>
            <person name="Rivas-Marin E."/>
            <person name="Kohn T."/>
            <person name="Peeters S.H."/>
            <person name="Heuer A."/>
            <person name="Rast P."/>
            <person name="Oberbeckmann S."/>
            <person name="Bunk B."/>
            <person name="Jeske O."/>
            <person name="Meyerdierks A."/>
            <person name="Storesund J.E."/>
            <person name="Kallscheuer N."/>
            <person name="Luecker S."/>
            <person name="Lage O.M."/>
            <person name="Pohl T."/>
            <person name="Merkel B.J."/>
            <person name="Hornburger P."/>
            <person name="Mueller R.-W."/>
            <person name="Bruemmer F."/>
            <person name="Labrenz M."/>
            <person name="Spormann A.M."/>
            <person name="Op den Camp H."/>
            <person name="Overmann J."/>
            <person name="Amann R."/>
            <person name="Jetten M.S.M."/>
            <person name="Mascher T."/>
            <person name="Medema M.H."/>
            <person name="Devos D.P."/>
            <person name="Kaster A.-K."/>
            <person name="Ovreas L."/>
            <person name="Rohde M."/>
            <person name="Galperin M.Y."/>
            <person name="Jogler C."/>
        </authorList>
    </citation>
    <scope>NUCLEOTIDE SEQUENCE [LARGE SCALE GENOMIC DNA]</scope>
    <source>
        <strain evidence="2 3">Pan44</strain>
    </source>
</reference>
<evidence type="ECO:0000256" key="1">
    <source>
        <dbReference type="SAM" id="SignalP"/>
    </source>
</evidence>
<dbReference type="Proteomes" id="UP000315700">
    <property type="component" value="Chromosome"/>
</dbReference>
<proteinExistence type="predicted"/>
<accession>A0A517S7N1</accession>
<evidence type="ECO:0000313" key="3">
    <source>
        <dbReference type="Proteomes" id="UP000315700"/>
    </source>
</evidence>
<dbReference type="KEGG" id="ccos:Pan44_01470"/>